<name>A0A7S3H6J6_9STRA</name>
<dbReference type="AlphaFoldDB" id="A0A7S3H6J6"/>
<gene>
    <name evidence="2" type="ORF">SELO1098_LOCUS14997</name>
</gene>
<evidence type="ECO:0000256" key="1">
    <source>
        <dbReference type="SAM" id="MobiDB-lite"/>
    </source>
</evidence>
<accession>A0A7S3H6J6</accession>
<reference evidence="2" key="1">
    <citation type="submission" date="2021-01" db="EMBL/GenBank/DDBJ databases">
        <authorList>
            <person name="Corre E."/>
            <person name="Pelletier E."/>
            <person name="Niang G."/>
            <person name="Scheremetjew M."/>
            <person name="Finn R."/>
            <person name="Kale V."/>
            <person name="Holt S."/>
            <person name="Cochrane G."/>
            <person name="Meng A."/>
            <person name="Brown T."/>
            <person name="Cohen L."/>
        </authorList>
    </citation>
    <scope>NUCLEOTIDE SEQUENCE</scope>
    <source>
        <strain evidence="2">CCAP 955/1</strain>
    </source>
</reference>
<evidence type="ECO:0000313" key="2">
    <source>
        <dbReference type="EMBL" id="CAE0286156.1"/>
    </source>
</evidence>
<proteinExistence type="predicted"/>
<organism evidence="2">
    <name type="scientific">Spumella elongata</name>
    <dbReference type="NCBI Taxonomy" id="89044"/>
    <lineage>
        <taxon>Eukaryota</taxon>
        <taxon>Sar</taxon>
        <taxon>Stramenopiles</taxon>
        <taxon>Ochrophyta</taxon>
        <taxon>Chrysophyceae</taxon>
        <taxon>Chromulinales</taxon>
        <taxon>Chromulinaceae</taxon>
        <taxon>Spumella</taxon>
    </lineage>
</organism>
<feature type="compositionally biased region" description="Polar residues" evidence="1">
    <location>
        <begin position="74"/>
        <end position="96"/>
    </location>
</feature>
<protein>
    <submittedName>
        <fullName evidence="2">Uncharacterized protein</fullName>
    </submittedName>
</protein>
<sequence>MLLIIGALGGQTYYRRYQAEENWKAQGLKALQNIDNLHAEMTRSAERLSTASPSIGSKGSAAGARGAAGKNDAHNPSPSSTQGASKQAKTAPTLTNKPVLPSSAGSNGVVPAESNPHAVARNNNAIRKFFSNLLRAPGRFIAGVFSKLASLFK</sequence>
<dbReference type="EMBL" id="HBIC01029698">
    <property type="protein sequence ID" value="CAE0286156.1"/>
    <property type="molecule type" value="Transcribed_RNA"/>
</dbReference>
<feature type="region of interest" description="Disordered" evidence="1">
    <location>
        <begin position="44"/>
        <end position="115"/>
    </location>
</feature>
<feature type="compositionally biased region" description="Low complexity" evidence="1">
    <location>
        <begin position="51"/>
        <end position="69"/>
    </location>
</feature>